<keyword evidence="3 7" id="KW-0732">Signal</keyword>
<dbReference type="RefSeq" id="WP_083572403.1">
    <property type="nucleotide sequence ID" value="NZ_FQYQ01000005.1"/>
</dbReference>
<evidence type="ECO:0000256" key="1">
    <source>
        <dbReference type="ARBA" id="ARBA00022512"/>
    </source>
</evidence>
<feature type="compositionally biased region" description="Basic and acidic residues" evidence="5">
    <location>
        <begin position="110"/>
        <end position="121"/>
    </location>
</feature>
<feature type="domain" description="Gram-positive cocci surface proteins LPxTG" evidence="8">
    <location>
        <begin position="1159"/>
        <end position="1193"/>
    </location>
</feature>
<feature type="transmembrane region" description="Helical" evidence="6">
    <location>
        <begin position="1167"/>
        <end position="1186"/>
    </location>
</feature>
<feature type="signal peptide" evidence="7">
    <location>
        <begin position="1"/>
        <end position="29"/>
    </location>
</feature>
<evidence type="ECO:0000259" key="8">
    <source>
        <dbReference type="PROSITE" id="PS50847"/>
    </source>
</evidence>
<dbReference type="EMBL" id="FQYQ01000005">
    <property type="protein sequence ID" value="SHI75392.1"/>
    <property type="molecule type" value="Genomic_DNA"/>
</dbReference>
<keyword evidence="6" id="KW-0472">Membrane</keyword>
<dbReference type="AlphaFoldDB" id="A0A1M6DQB0"/>
<feature type="chain" id="PRO_5013359521" evidence="7">
    <location>
        <begin position="30"/>
        <end position="1193"/>
    </location>
</feature>
<dbReference type="Gene3D" id="2.60.40.10">
    <property type="entry name" value="Immunoglobulins"/>
    <property type="match status" value="2"/>
</dbReference>
<keyword evidence="1" id="KW-0134">Cell wall</keyword>
<evidence type="ECO:0000256" key="7">
    <source>
        <dbReference type="SAM" id="SignalP"/>
    </source>
</evidence>
<protein>
    <submittedName>
        <fullName evidence="9">LPXTG-motif cell wall anchor domain-containing protein/fibro-slime domain-containing protein</fullName>
    </submittedName>
</protein>
<evidence type="ECO:0000256" key="3">
    <source>
        <dbReference type="ARBA" id="ARBA00022729"/>
    </source>
</evidence>
<dbReference type="PROSITE" id="PS50847">
    <property type="entry name" value="GRAM_POS_ANCHORING"/>
    <property type="match status" value="1"/>
</dbReference>
<dbReference type="Proteomes" id="UP000184185">
    <property type="component" value="Unassembled WGS sequence"/>
</dbReference>
<dbReference type="InterPro" id="IPR013783">
    <property type="entry name" value="Ig-like_fold"/>
</dbReference>
<gene>
    <name evidence="9" type="ORF">SAMN02745725_00995</name>
</gene>
<evidence type="ECO:0000313" key="10">
    <source>
        <dbReference type="Proteomes" id="UP000184185"/>
    </source>
</evidence>
<sequence>MKKYPILRRLLCCSLSVAMLFSTQVAVYAAEIDGGDPGPEIISNTEFSNSQTSNTNSEDISTNLSNTQNNSEEVSSKNKNSSEEENIPESLDDDSQEVSDEKEVETENSNAKEKETSAEVSKDKTFNVKKGDFYITAFVPEGTFDADVEFKADRINLSTSEQKLVSDAVDNAEVEDYYAFDLRFEADGEEIEPREGSSVKISIESSSISANAVVHIKDDNTAEEVKSDIKEDKIIFESDSFSTYVVTEAIEKLNDGNTLYSNTLYGSAEVLNKEYNFIKGTNEENGANKGRIAFRIYQQNNENYTPYEIAPHDNGRCFQYGSDKAGDFTFRFQAPENYYVAKVTLYEDNGTDFYKNSALQTVNVDGYKTDCEVTLYLRGMEGGNKFVNAVVVDLEPMPSFYVPGKNQYVEHATFVNFINGNFYGKVAGNENKVFGDQFMFGSGQTGAESNHCSYGQVYQGLAASTLTNGVFRLANDNGKTVFPNFDAYNYEKWAASQPWLWHTDKYSYIDEYYNDTLVQFGLDEEGYWTLDSSQYKYVTNYDYNLQKYKLEPTAGSQFRPFKPRTYKNSKGEESLHEENHFGMILPINFCVAEDGLTEEGKDTIFKFFGDDDVFVYVDGQLVLDLGGIHNAVRGQINFRTGDIVIQGDRENQLTSSLAGDDSCYVTLNNGSVAKGIGTTNLYDLISENDVSSFSKKEHVLTVVYFERGAHESNCKISYNFTKTETRTADFTGLKVDENMKGLKNAEFTLYTDEECTNVATMGIGVPAVVTSDENGTIKFTDLSAGVIPRGSDSVTKTYYLKETKAPEEYMTPEGALWKLELTAYSDSKKDFSKKLYALNSEAEALSFDINDNNVHKSSTNVNKIKNNPLKFAKKLTVSKKVTYGTDKLQDNDAQYVFVIEQLVGKVRTAMANQSFKIGDKETKTNEYGQFVLKAGEVAVFENLMETQYQITETFVLSNNGYKLENYDTKITVDSDDTKAITYKHDVEGNRSVLIDFESIGENKVKSVANEKAAEFENNLVKVFDWQLIKISKTSRLALMGAEFTLVSKEKGSTDKYYGKSDANGVVLWYKSVSDRDKNRNPIEVSVGSYTLSETKAPGGYAKSEDVWQITIDRDNGVQAYISNPGDLAGNTVYEEQTLENGGVLKTVKLSFENEVSYTLPNTGGSGIQYYTIGGILLLLVAALLLYKDKKKYI</sequence>
<dbReference type="Pfam" id="PF17802">
    <property type="entry name" value="SpaA"/>
    <property type="match status" value="2"/>
</dbReference>
<dbReference type="Pfam" id="PF00746">
    <property type="entry name" value="Gram_pos_anchor"/>
    <property type="match status" value="1"/>
</dbReference>
<keyword evidence="2" id="KW-0964">Secreted</keyword>
<feature type="region of interest" description="Disordered" evidence="5">
    <location>
        <begin position="39"/>
        <end position="121"/>
    </location>
</feature>
<feature type="compositionally biased region" description="Polar residues" evidence="5">
    <location>
        <begin position="42"/>
        <end position="68"/>
    </location>
</feature>
<dbReference type="NCBIfam" id="TIGR01167">
    <property type="entry name" value="LPXTG_anchor"/>
    <property type="match status" value="1"/>
</dbReference>
<dbReference type="STRING" id="185007.SAMN02910350_02582"/>
<feature type="compositionally biased region" description="Acidic residues" evidence="5">
    <location>
        <begin position="83"/>
        <end position="106"/>
    </location>
</feature>
<keyword evidence="6" id="KW-1133">Transmembrane helix</keyword>
<dbReference type="InterPro" id="IPR041033">
    <property type="entry name" value="SpaA_PFL_dom_1"/>
</dbReference>
<evidence type="ECO:0000256" key="6">
    <source>
        <dbReference type="SAM" id="Phobius"/>
    </source>
</evidence>
<keyword evidence="10" id="KW-1185">Reference proteome</keyword>
<evidence type="ECO:0000256" key="5">
    <source>
        <dbReference type="SAM" id="MobiDB-lite"/>
    </source>
</evidence>
<evidence type="ECO:0000256" key="4">
    <source>
        <dbReference type="ARBA" id="ARBA00023088"/>
    </source>
</evidence>
<keyword evidence="4" id="KW-0572">Peptidoglycan-anchor</keyword>
<evidence type="ECO:0000313" key="9">
    <source>
        <dbReference type="EMBL" id="SHI75392.1"/>
    </source>
</evidence>
<keyword evidence="6" id="KW-0812">Transmembrane</keyword>
<reference evidence="9 10" key="1">
    <citation type="submission" date="2016-11" db="EMBL/GenBank/DDBJ databases">
        <authorList>
            <person name="Jaros S."/>
            <person name="Januszkiewicz K."/>
            <person name="Wedrychowicz H."/>
        </authorList>
    </citation>
    <scope>NUCLEOTIDE SEQUENCE [LARGE SCALE GENOMIC DNA]</scope>
    <source>
        <strain evidence="9 10">DSM 14809</strain>
    </source>
</reference>
<name>A0A1M6DQB0_PSEXY</name>
<evidence type="ECO:0000256" key="2">
    <source>
        <dbReference type="ARBA" id="ARBA00022525"/>
    </source>
</evidence>
<accession>A0A1M6DQB0</accession>
<dbReference type="OrthoDB" id="9816455at2"/>
<proteinExistence type="predicted"/>
<dbReference type="InterPro" id="IPR019931">
    <property type="entry name" value="LPXTG_anchor"/>
</dbReference>
<organism evidence="9 10">
    <name type="scientific">Pseudobutyrivibrio xylanivorans DSM 14809</name>
    <dbReference type="NCBI Taxonomy" id="1123012"/>
    <lineage>
        <taxon>Bacteria</taxon>
        <taxon>Bacillati</taxon>
        <taxon>Bacillota</taxon>
        <taxon>Clostridia</taxon>
        <taxon>Lachnospirales</taxon>
        <taxon>Lachnospiraceae</taxon>
        <taxon>Pseudobutyrivibrio</taxon>
    </lineage>
</organism>